<evidence type="ECO:0000256" key="3">
    <source>
        <dbReference type="ARBA" id="ARBA00022763"/>
    </source>
</evidence>
<dbReference type="STRING" id="583355.Caka_2759"/>
<dbReference type="HOGENOM" id="CLU_035990_6_2_0"/>
<dbReference type="OrthoDB" id="9782620at2"/>
<keyword evidence="2 8" id="KW-0645">Protease</keyword>
<evidence type="ECO:0000256" key="1">
    <source>
        <dbReference type="ARBA" id="ARBA00008136"/>
    </source>
</evidence>
<dbReference type="EC" id="3.4.-.-" evidence="8"/>
<dbReference type="SUPFAM" id="SSF143081">
    <property type="entry name" value="BB1717-like"/>
    <property type="match status" value="1"/>
</dbReference>
<proteinExistence type="inferred from homology"/>
<dbReference type="Proteomes" id="UP000000925">
    <property type="component" value="Chromosome"/>
</dbReference>
<dbReference type="GO" id="GO:0016829">
    <property type="term" value="F:lyase activity"/>
    <property type="evidence" value="ECO:0007669"/>
    <property type="project" value="UniProtKB-KW"/>
</dbReference>
<dbReference type="eggNOG" id="COG2135">
    <property type="taxonomic scope" value="Bacteria"/>
</dbReference>
<evidence type="ECO:0000256" key="2">
    <source>
        <dbReference type="ARBA" id="ARBA00022670"/>
    </source>
</evidence>
<dbReference type="GO" id="GO:0003697">
    <property type="term" value="F:single-stranded DNA binding"/>
    <property type="evidence" value="ECO:0007669"/>
    <property type="project" value="InterPro"/>
</dbReference>
<dbReference type="PANTHER" id="PTHR13604">
    <property type="entry name" value="DC12-RELATED"/>
    <property type="match status" value="1"/>
</dbReference>
<comment type="similarity">
    <text evidence="1 8">Belongs to the SOS response-associated peptidase family.</text>
</comment>
<keyword evidence="4 8" id="KW-0378">Hydrolase</keyword>
<reference evidence="9 10" key="1">
    <citation type="journal article" date="2010" name="Stand. Genomic Sci.">
        <title>Complete genome sequence of Coraliomargarita akajimensis type strain (04OKA010-24).</title>
        <authorList>
            <person name="Mavromatis K."/>
            <person name="Abt B."/>
            <person name="Brambilla E."/>
            <person name="Lapidus A."/>
            <person name="Copeland A."/>
            <person name="Deshpande S."/>
            <person name="Nolan M."/>
            <person name="Lucas S."/>
            <person name="Tice H."/>
            <person name="Cheng J.F."/>
            <person name="Han C."/>
            <person name="Detter J.C."/>
            <person name="Woyke T."/>
            <person name="Goodwin L."/>
            <person name="Pitluck S."/>
            <person name="Held B."/>
            <person name="Brettin T."/>
            <person name="Tapia R."/>
            <person name="Ivanova N."/>
            <person name="Mikhailova N."/>
            <person name="Pati A."/>
            <person name="Liolios K."/>
            <person name="Chen A."/>
            <person name="Palaniappan K."/>
            <person name="Land M."/>
            <person name="Hauser L."/>
            <person name="Chang Y.J."/>
            <person name="Jeffries C.D."/>
            <person name="Rohde M."/>
            <person name="Goker M."/>
            <person name="Bristow J."/>
            <person name="Eisen J.A."/>
            <person name="Markowitz V."/>
            <person name="Hugenholtz P."/>
            <person name="Klenk H.P."/>
            <person name="Kyrpides N.C."/>
        </authorList>
    </citation>
    <scope>NUCLEOTIDE SEQUENCE [LARGE SCALE GENOMIC DNA]</scope>
    <source>
        <strain evidence="10">DSM 45221 / IAM 15411 / JCM 23193 / KCTC 12865</strain>
    </source>
</reference>
<keyword evidence="6" id="KW-0238">DNA-binding</keyword>
<dbReference type="RefSeq" id="WP_013044496.1">
    <property type="nucleotide sequence ID" value="NC_014008.1"/>
</dbReference>
<keyword evidence="5" id="KW-0190">Covalent protein-DNA linkage</keyword>
<organism evidence="9 10">
    <name type="scientific">Coraliomargarita akajimensis (strain DSM 45221 / IAM 15411 / JCM 23193 / KCTC 12865 / 04OKA010-24)</name>
    <dbReference type="NCBI Taxonomy" id="583355"/>
    <lineage>
        <taxon>Bacteria</taxon>
        <taxon>Pseudomonadati</taxon>
        <taxon>Verrucomicrobiota</taxon>
        <taxon>Opitutia</taxon>
        <taxon>Puniceicoccales</taxon>
        <taxon>Coraliomargaritaceae</taxon>
        <taxon>Coraliomargarita</taxon>
    </lineage>
</organism>
<dbReference type="Pfam" id="PF02586">
    <property type="entry name" value="SRAP"/>
    <property type="match status" value="1"/>
</dbReference>
<dbReference type="GO" id="GO:0008233">
    <property type="term" value="F:peptidase activity"/>
    <property type="evidence" value="ECO:0007669"/>
    <property type="project" value="UniProtKB-KW"/>
</dbReference>
<evidence type="ECO:0000256" key="7">
    <source>
        <dbReference type="ARBA" id="ARBA00023239"/>
    </source>
</evidence>
<evidence type="ECO:0000313" key="9">
    <source>
        <dbReference type="EMBL" id="ADE55774.1"/>
    </source>
</evidence>
<accession>D5EQG0</accession>
<dbReference type="KEGG" id="caa:Caka_2759"/>
<name>D5EQG0_CORAD</name>
<sequence>MCGRYTLHTNKKKLAEAIAKAIPETYAPDYNIAPGSDVLSISNESTAMMQWGLKTPQNFHVNARLEKADSTPRFRDAWEENRCLIPANGFYEWLNDGIRKQPYYIHSPLDDILYFAGLWFPSSVSDLQAHCVILTMEANNDVHDIHQRMPVCLSKNLHQDWLRNTLPKDEVLAFASKASFAKHTVSTRVNSTQNKDSRLIVATAPQNDEQMQLF</sequence>
<dbReference type="InterPro" id="IPR003738">
    <property type="entry name" value="SRAP"/>
</dbReference>
<dbReference type="PANTHER" id="PTHR13604:SF0">
    <property type="entry name" value="ABASIC SITE PROCESSING PROTEIN HMCES"/>
    <property type="match status" value="1"/>
</dbReference>
<dbReference type="InterPro" id="IPR036590">
    <property type="entry name" value="SRAP-like"/>
</dbReference>
<evidence type="ECO:0000313" key="10">
    <source>
        <dbReference type="Proteomes" id="UP000000925"/>
    </source>
</evidence>
<evidence type="ECO:0000256" key="5">
    <source>
        <dbReference type="ARBA" id="ARBA00023124"/>
    </source>
</evidence>
<evidence type="ECO:0000256" key="6">
    <source>
        <dbReference type="ARBA" id="ARBA00023125"/>
    </source>
</evidence>
<keyword evidence="3" id="KW-0227">DNA damage</keyword>
<dbReference type="AlphaFoldDB" id="D5EQG0"/>
<keyword evidence="7" id="KW-0456">Lyase</keyword>
<evidence type="ECO:0000256" key="8">
    <source>
        <dbReference type="RuleBase" id="RU364100"/>
    </source>
</evidence>
<protein>
    <recommendedName>
        <fullName evidence="8">Abasic site processing protein</fullName>
        <ecNumber evidence="8">3.4.-.-</ecNumber>
    </recommendedName>
</protein>
<dbReference type="GO" id="GO:0106300">
    <property type="term" value="P:protein-DNA covalent cross-linking repair"/>
    <property type="evidence" value="ECO:0007669"/>
    <property type="project" value="InterPro"/>
</dbReference>
<dbReference type="Gene3D" id="3.90.1680.10">
    <property type="entry name" value="SOS response associated peptidase-like"/>
    <property type="match status" value="1"/>
</dbReference>
<dbReference type="EMBL" id="CP001998">
    <property type="protein sequence ID" value="ADE55774.1"/>
    <property type="molecule type" value="Genomic_DNA"/>
</dbReference>
<keyword evidence="10" id="KW-1185">Reference proteome</keyword>
<gene>
    <name evidence="9" type="ordered locus">Caka_2759</name>
</gene>
<evidence type="ECO:0000256" key="4">
    <source>
        <dbReference type="ARBA" id="ARBA00022801"/>
    </source>
</evidence>
<dbReference type="GO" id="GO:0006508">
    <property type="term" value="P:proteolysis"/>
    <property type="evidence" value="ECO:0007669"/>
    <property type="project" value="UniProtKB-KW"/>
</dbReference>